<comment type="caution">
    <text evidence="1">The sequence shown here is derived from an EMBL/GenBank/DDBJ whole genome shotgun (WGS) entry which is preliminary data.</text>
</comment>
<evidence type="ECO:0000313" key="1">
    <source>
        <dbReference type="EMBL" id="TDN53882.1"/>
    </source>
</evidence>
<dbReference type="OrthoDB" id="5297053at2"/>
<dbReference type="AlphaFoldDB" id="A0A4V3BNA8"/>
<sequence length="112" mass="12716">MQTPKLLPWYASKAGVSTERAAVLWRRAVRQATADTGWVGNSEYWGAAMDSFLRQLEEEKNSRCTPRVTPLLRSQNMMWRLPLLAMEDVVSVVSAEWQKGFQRGTGRSREAA</sequence>
<evidence type="ECO:0000313" key="2">
    <source>
        <dbReference type="Proteomes" id="UP000295129"/>
    </source>
</evidence>
<organism evidence="1 2">
    <name type="scientific">Azoarcus indigens</name>
    <dbReference type="NCBI Taxonomy" id="29545"/>
    <lineage>
        <taxon>Bacteria</taxon>
        <taxon>Pseudomonadati</taxon>
        <taxon>Pseudomonadota</taxon>
        <taxon>Betaproteobacteria</taxon>
        <taxon>Rhodocyclales</taxon>
        <taxon>Zoogloeaceae</taxon>
        <taxon>Azoarcus</taxon>
    </lineage>
</organism>
<name>A0A4V3BNA8_9RHOO</name>
<protein>
    <submittedName>
        <fullName evidence="1">Uncharacterized protein</fullName>
    </submittedName>
</protein>
<dbReference type="EMBL" id="SNVV01000004">
    <property type="protein sequence ID" value="TDN53882.1"/>
    <property type="molecule type" value="Genomic_DNA"/>
</dbReference>
<gene>
    <name evidence="1" type="ORF">C7389_104237</name>
</gene>
<dbReference type="RefSeq" id="WP_133589761.1">
    <property type="nucleotide sequence ID" value="NZ_SNVV01000004.1"/>
</dbReference>
<keyword evidence="2" id="KW-1185">Reference proteome</keyword>
<proteinExistence type="predicted"/>
<dbReference type="Proteomes" id="UP000295129">
    <property type="component" value="Unassembled WGS sequence"/>
</dbReference>
<accession>A0A4V3BNA8</accession>
<reference evidence="1 2" key="1">
    <citation type="submission" date="2019-03" db="EMBL/GenBank/DDBJ databases">
        <title>Genomic Encyclopedia of Type Strains, Phase IV (KMG-IV): sequencing the most valuable type-strain genomes for metagenomic binning, comparative biology and taxonomic classification.</title>
        <authorList>
            <person name="Goeker M."/>
        </authorList>
    </citation>
    <scope>NUCLEOTIDE SEQUENCE [LARGE SCALE GENOMIC DNA]</scope>
    <source>
        <strain evidence="1 2">DSM 12121</strain>
    </source>
</reference>